<keyword evidence="2" id="KW-0802">TPR repeat</keyword>
<feature type="domain" description="Response regulatory" evidence="3">
    <location>
        <begin position="378"/>
        <end position="452"/>
    </location>
</feature>
<dbReference type="InterPro" id="IPR019734">
    <property type="entry name" value="TPR_rpt"/>
</dbReference>
<dbReference type="Gene3D" id="3.40.50.2300">
    <property type="match status" value="2"/>
</dbReference>
<evidence type="ECO:0000259" key="4">
    <source>
        <dbReference type="PROSITE" id="PS50125"/>
    </source>
</evidence>
<dbReference type="InterPro" id="IPR001789">
    <property type="entry name" value="Sig_transdc_resp-reg_receiver"/>
</dbReference>
<comment type="caution">
    <text evidence="5">The sequence shown here is derived from an EMBL/GenBank/DDBJ whole genome shotgun (WGS) entry which is preliminary data.</text>
</comment>
<dbReference type="SMART" id="SM00448">
    <property type="entry name" value="REC"/>
    <property type="match status" value="2"/>
</dbReference>
<feature type="non-terminal residue" evidence="5">
    <location>
        <position position="1"/>
    </location>
</feature>
<dbReference type="InterPro" id="IPR011990">
    <property type="entry name" value="TPR-like_helical_dom_sf"/>
</dbReference>
<evidence type="ECO:0000256" key="1">
    <source>
        <dbReference type="PROSITE-ProRule" id="PRU00169"/>
    </source>
</evidence>
<feature type="domain" description="Response regulatory" evidence="3">
    <location>
        <begin position="1"/>
        <end position="93"/>
    </location>
</feature>
<feature type="modified residue" description="4-aspartylphosphate" evidence="1">
    <location>
        <position position="26"/>
    </location>
</feature>
<dbReference type="SUPFAM" id="SSF48452">
    <property type="entry name" value="TPR-like"/>
    <property type="match status" value="1"/>
</dbReference>
<dbReference type="PANTHER" id="PTHR43081">
    <property type="entry name" value="ADENYLATE CYCLASE, TERMINAL-DIFFERENTIATION SPECIFIC-RELATED"/>
    <property type="match status" value="1"/>
</dbReference>
<evidence type="ECO:0000259" key="3">
    <source>
        <dbReference type="PROSITE" id="PS50110"/>
    </source>
</evidence>
<keyword evidence="6" id="KW-1185">Reference proteome</keyword>
<evidence type="ECO:0000256" key="2">
    <source>
        <dbReference type="PROSITE-ProRule" id="PRU00339"/>
    </source>
</evidence>
<dbReference type="InterPro" id="IPR050697">
    <property type="entry name" value="Adenylyl/Guanylyl_Cyclase_3/4"/>
</dbReference>
<accession>A0ABT7VVA0</accession>
<keyword evidence="1" id="KW-0597">Phosphoprotein</keyword>
<dbReference type="Pfam" id="PF00072">
    <property type="entry name" value="Response_reg"/>
    <property type="match status" value="2"/>
</dbReference>
<dbReference type="SUPFAM" id="SSF55073">
    <property type="entry name" value="Nucleotide cyclase"/>
    <property type="match status" value="1"/>
</dbReference>
<name>A0ABT7VVA0_9GAMM</name>
<sequence length="452" mass="51067">VVQAKNGLEALNKIKTGYLPDLILLDVMMPKMTGYEFCQKIRLRYSVNELPILMLTAKNQVSDIVMGLEVGANDFLTKPVFKEELLARIKTHLELSKINIAYSYFVPHQFLQILNKKSIIELQLGEQVQREMTILFSDIRGFTSLSEKMTPQDNFDFINSYLSQMEPVIRQHHGFIDKYIGDGIMALFPNGANDAVRSAIAMLEKLVEYNQGRQRAGYRPISIGIGLNTGELMLGTVGGKNRMDGTVISDAVNVASRIEGLTKIYGGALLITEYTYAKLSDPSQHHIRVIDTVKVKGKSEKITVYEVFDMDQPKSIVLKNKTQSDFKKGFMLFHDEQFNEARTFFENVLQVNPNDKAALLYLEHCLKILSMTIPEKPEILIVDDMPFNLKLLSDVLISNNYKVVVARDGKTALKMANLKRPHLILLDVIMPGMDGFEICQQLKANPKTQDIP</sequence>
<dbReference type="InterPro" id="IPR001054">
    <property type="entry name" value="A/G_cyclase"/>
</dbReference>
<reference evidence="5" key="1">
    <citation type="submission" date="2023-06" db="EMBL/GenBank/DDBJ databases">
        <title>Uncultivated large filamentous bacteria from sulfidic sediments reveal new species and different genomic features in energy metabolism and defense.</title>
        <authorList>
            <person name="Fonseca A."/>
        </authorList>
    </citation>
    <scope>NUCLEOTIDE SEQUENCE</scope>
    <source>
        <strain evidence="5">HSG4</strain>
    </source>
</reference>
<feature type="repeat" description="TPR" evidence="2">
    <location>
        <begin position="322"/>
        <end position="355"/>
    </location>
</feature>
<dbReference type="PROSITE" id="PS50005">
    <property type="entry name" value="TPR"/>
    <property type="match status" value="1"/>
</dbReference>
<feature type="modified residue" description="4-aspartylphosphate" evidence="1">
    <location>
        <position position="427"/>
    </location>
</feature>
<dbReference type="Proteomes" id="UP001171945">
    <property type="component" value="Unassembled WGS sequence"/>
</dbReference>
<evidence type="ECO:0000313" key="6">
    <source>
        <dbReference type="Proteomes" id="UP001171945"/>
    </source>
</evidence>
<dbReference type="SUPFAM" id="SSF52172">
    <property type="entry name" value="CheY-like"/>
    <property type="match status" value="2"/>
</dbReference>
<dbReference type="SMART" id="SM00044">
    <property type="entry name" value="CYCc"/>
    <property type="match status" value="1"/>
</dbReference>
<dbReference type="CDD" id="cd17574">
    <property type="entry name" value="REC_OmpR"/>
    <property type="match status" value="1"/>
</dbReference>
<evidence type="ECO:0000313" key="5">
    <source>
        <dbReference type="EMBL" id="MDM8563505.1"/>
    </source>
</evidence>
<feature type="domain" description="Guanylate cyclase" evidence="4">
    <location>
        <begin position="133"/>
        <end position="259"/>
    </location>
</feature>
<dbReference type="PROSITE" id="PS50125">
    <property type="entry name" value="GUANYLATE_CYCLASE_2"/>
    <property type="match status" value="1"/>
</dbReference>
<dbReference type="EMBL" id="JAUCGM010000681">
    <property type="protein sequence ID" value="MDM8563505.1"/>
    <property type="molecule type" value="Genomic_DNA"/>
</dbReference>
<dbReference type="InterPro" id="IPR011006">
    <property type="entry name" value="CheY-like_superfamily"/>
</dbReference>
<dbReference type="InterPro" id="IPR029787">
    <property type="entry name" value="Nucleotide_cyclase"/>
</dbReference>
<dbReference type="Gene3D" id="3.30.70.1230">
    <property type="entry name" value="Nucleotide cyclase"/>
    <property type="match status" value="1"/>
</dbReference>
<gene>
    <name evidence="5" type="ORF">QUF54_09145</name>
</gene>
<protein>
    <submittedName>
        <fullName evidence="5">Response regulator</fullName>
    </submittedName>
</protein>
<dbReference type="Pfam" id="PF00211">
    <property type="entry name" value="Guanylate_cyc"/>
    <property type="match status" value="1"/>
</dbReference>
<dbReference type="PANTHER" id="PTHR43081:SF1">
    <property type="entry name" value="ADENYLATE CYCLASE, TERMINAL-DIFFERENTIATION SPECIFIC"/>
    <property type="match status" value="1"/>
</dbReference>
<proteinExistence type="predicted"/>
<dbReference type="CDD" id="cd07302">
    <property type="entry name" value="CHD"/>
    <property type="match status" value="1"/>
</dbReference>
<organism evidence="5 6">
    <name type="scientific">Candidatus Marithioploca araucensis</name>
    <dbReference type="NCBI Taxonomy" id="70273"/>
    <lineage>
        <taxon>Bacteria</taxon>
        <taxon>Pseudomonadati</taxon>
        <taxon>Pseudomonadota</taxon>
        <taxon>Gammaproteobacteria</taxon>
        <taxon>Thiotrichales</taxon>
        <taxon>Thiotrichaceae</taxon>
        <taxon>Candidatus Marithioploca</taxon>
    </lineage>
</organism>
<dbReference type="PROSITE" id="PS50110">
    <property type="entry name" value="RESPONSE_REGULATORY"/>
    <property type="match status" value="2"/>
</dbReference>
<feature type="non-terminal residue" evidence="5">
    <location>
        <position position="452"/>
    </location>
</feature>